<evidence type="ECO:0000313" key="2">
    <source>
        <dbReference type="EMBL" id="MBB5914638.1"/>
    </source>
</evidence>
<evidence type="ECO:0000313" key="3">
    <source>
        <dbReference type="Proteomes" id="UP000540412"/>
    </source>
</evidence>
<dbReference type="EMBL" id="JACHIT010000001">
    <property type="protein sequence ID" value="MBB5914638.1"/>
    <property type="molecule type" value="Genomic_DNA"/>
</dbReference>
<feature type="compositionally biased region" description="Basic and acidic residues" evidence="1">
    <location>
        <begin position="1"/>
        <end position="33"/>
    </location>
</feature>
<sequence>MTTTPRDDEPTPRPRPSGDRTRGRVRRESDAAKLARIFGETLPQTSSDERAPDGDRPSSSDEWLRSQVPPHHG</sequence>
<gene>
    <name evidence="2" type="ORF">BJY24_003505</name>
</gene>
<comment type="caution">
    <text evidence="2">The sequence shown here is derived from an EMBL/GenBank/DDBJ whole genome shotgun (WGS) entry which is preliminary data.</text>
</comment>
<dbReference type="RefSeq" id="WP_040750648.1">
    <property type="nucleotide sequence ID" value="NZ_JACHIT010000001.1"/>
</dbReference>
<proteinExistence type="predicted"/>
<reference evidence="2 3" key="1">
    <citation type="submission" date="2020-08" db="EMBL/GenBank/DDBJ databases">
        <title>Sequencing the genomes of 1000 actinobacteria strains.</title>
        <authorList>
            <person name="Klenk H.-P."/>
        </authorList>
    </citation>
    <scope>NUCLEOTIDE SEQUENCE [LARGE SCALE GENOMIC DNA]</scope>
    <source>
        <strain evidence="2 3">DSM 43582</strain>
    </source>
</reference>
<evidence type="ECO:0000256" key="1">
    <source>
        <dbReference type="SAM" id="MobiDB-lite"/>
    </source>
</evidence>
<dbReference type="AlphaFoldDB" id="A0A7W9PFF0"/>
<accession>A0A7W9PFF0</accession>
<feature type="region of interest" description="Disordered" evidence="1">
    <location>
        <begin position="1"/>
        <end position="73"/>
    </location>
</feature>
<dbReference type="Proteomes" id="UP000540412">
    <property type="component" value="Unassembled WGS sequence"/>
</dbReference>
<organism evidence="2 3">
    <name type="scientific">Nocardia transvalensis</name>
    <dbReference type="NCBI Taxonomy" id="37333"/>
    <lineage>
        <taxon>Bacteria</taxon>
        <taxon>Bacillati</taxon>
        <taxon>Actinomycetota</taxon>
        <taxon>Actinomycetes</taxon>
        <taxon>Mycobacteriales</taxon>
        <taxon>Nocardiaceae</taxon>
        <taxon>Nocardia</taxon>
    </lineage>
</organism>
<protein>
    <submittedName>
        <fullName evidence="2">Uncharacterized protein</fullName>
    </submittedName>
</protein>
<keyword evidence="3" id="KW-1185">Reference proteome</keyword>
<feature type="compositionally biased region" description="Basic and acidic residues" evidence="1">
    <location>
        <begin position="47"/>
        <end position="64"/>
    </location>
</feature>
<name>A0A7W9PFF0_9NOCA</name>